<dbReference type="CDD" id="cd01949">
    <property type="entry name" value="GGDEF"/>
    <property type="match status" value="1"/>
</dbReference>
<dbReference type="Pfam" id="PF00990">
    <property type="entry name" value="GGDEF"/>
    <property type="match status" value="1"/>
</dbReference>
<dbReference type="STRING" id="1891224.BBP83_01845"/>
<evidence type="ECO:0000259" key="5">
    <source>
        <dbReference type="PROSITE" id="PS50887"/>
    </source>
</evidence>
<dbReference type="InterPro" id="IPR043128">
    <property type="entry name" value="Rev_trsase/Diguanyl_cyclase"/>
</dbReference>
<dbReference type="NCBIfam" id="TIGR00254">
    <property type="entry name" value="GGDEF"/>
    <property type="match status" value="1"/>
</dbReference>
<proteinExistence type="predicted"/>
<gene>
    <name evidence="6" type="ORF">BBP83_01845</name>
</gene>
<dbReference type="InterPro" id="IPR029787">
    <property type="entry name" value="Nucleotide_cyclase"/>
</dbReference>
<accession>A0A1C3D0J2</accession>
<dbReference type="Proteomes" id="UP000186553">
    <property type="component" value="Unassembled WGS sequence"/>
</dbReference>
<feature type="transmembrane region" description="Helical" evidence="4">
    <location>
        <begin position="325"/>
        <end position="346"/>
    </location>
</feature>
<keyword evidence="4" id="KW-0472">Membrane</keyword>
<evidence type="ECO:0000256" key="4">
    <source>
        <dbReference type="SAM" id="Phobius"/>
    </source>
</evidence>
<comment type="catalytic activity">
    <reaction evidence="3">
        <text>2 GTP = 3',3'-c-di-GMP + 2 diphosphate</text>
        <dbReference type="Rhea" id="RHEA:24898"/>
        <dbReference type="ChEBI" id="CHEBI:33019"/>
        <dbReference type="ChEBI" id="CHEBI:37565"/>
        <dbReference type="ChEBI" id="CHEBI:58805"/>
        <dbReference type="EC" id="2.7.7.65"/>
    </reaction>
</comment>
<evidence type="ECO:0000313" key="6">
    <source>
        <dbReference type="EMBL" id="ODA14566.1"/>
    </source>
</evidence>
<dbReference type="EC" id="2.7.7.65" evidence="2"/>
<organism evidence="6 7">
    <name type="scientific">Acinetobacter celticus</name>
    <dbReference type="NCBI Taxonomy" id="1891224"/>
    <lineage>
        <taxon>Bacteria</taxon>
        <taxon>Pseudomonadati</taxon>
        <taxon>Pseudomonadota</taxon>
        <taxon>Gammaproteobacteria</taxon>
        <taxon>Moraxellales</taxon>
        <taxon>Moraxellaceae</taxon>
        <taxon>Acinetobacter</taxon>
    </lineage>
</organism>
<dbReference type="GO" id="GO:0043709">
    <property type="term" value="P:cell adhesion involved in single-species biofilm formation"/>
    <property type="evidence" value="ECO:0007669"/>
    <property type="project" value="TreeGrafter"/>
</dbReference>
<keyword evidence="4" id="KW-1133">Transmembrane helix</keyword>
<dbReference type="SMART" id="SM00267">
    <property type="entry name" value="GGDEF"/>
    <property type="match status" value="1"/>
</dbReference>
<dbReference type="GO" id="GO:0052621">
    <property type="term" value="F:diguanylate cyclase activity"/>
    <property type="evidence" value="ECO:0007669"/>
    <property type="project" value="UniProtKB-EC"/>
</dbReference>
<dbReference type="AlphaFoldDB" id="A0A1C3D0J2"/>
<reference evidence="6 7" key="1">
    <citation type="submission" date="2016-07" db="EMBL/GenBank/DDBJ databases">
        <title>Acinetobacter sp. ANC 4603.</title>
        <authorList>
            <person name="Radolfova-Krizova L."/>
            <person name="Nemec A."/>
        </authorList>
    </citation>
    <scope>NUCLEOTIDE SEQUENCE [LARGE SCALE GENOMIC DNA]</scope>
    <source>
        <strain evidence="6 7">ANC 4603</strain>
    </source>
</reference>
<keyword evidence="7" id="KW-1185">Reference proteome</keyword>
<dbReference type="PANTHER" id="PTHR45138">
    <property type="entry name" value="REGULATORY COMPONENTS OF SENSORY TRANSDUCTION SYSTEM"/>
    <property type="match status" value="1"/>
</dbReference>
<dbReference type="GO" id="GO:0005886">
    <property type="term" value="C:plasma membrane"/>
    <property type="evidence" value="ECO:0007669"/>
    <property type="project" value="TreeGrafter"/>
</dbReference>
<dbReference type="Gene3D" id="3.30.70.270">
    <property type="match status" value="1"/>
</dbReference>
<name>A0A1C3D0J2_9GAMM</name>
<dbReference type="InterPro" id="IPR000160">
    <property type="entry name" value="GGDEF_dom"/>
</dbReference>
<evidence type="ECO:0000256" key="1">
    <source>
        <dbReference type="ARBA" id="ARBA00001946"/>
    </source>
</evidence>
<evidence type="ECO:0000256" key="3">
    <source>
        <dbReference type="ARBA" id="ARBA00034247"/>
    </source>
</evidence>
<dbReference type="GO" id="GO:1902201">
    <property type="term" value="P:negative regulation of bacterial-type flagellum-dependent cell motility"/>
    <property type="evidence" value="ECO:0007669"/>
    <property type="project" value="TreeGrafter"/>
</dbReference>
<dbReference type="FunFam" id="3.30.70.270:FF:000001">
    <property type="entry name" value="Diguanylate cyclase domain protein"/>
    <property type="match status" value="1"/>
</dbReference>
<comment type="caution">
    <text evidence="6">The sequence shown here is derived from an EMBL/GenBank/DDBJ whole genome shotgun (WGS) entry which is preliminary data.</text>
</comment>
<dbReference type="EMBL" id="MBDL01000001">
    <property type="protein sequence ID" value="ODA14566.1"/>
    <property type="molecule type" value="Genomic_DNA"/>
</dbReference>
<evidence type="ECO:0000313" key="7">
    <source>
        <dbReference type="Proteomes" id="UP000186553"/>
    </source>
</evidence>
<keyword evidence="4" id="KW-0812">Transmembrane</keyword>
<dbReference type="PANTHER" id="PTHR45138:SF9">
    <property type="entry name" value="DIGUANYLATE CYCLASE DGCM-RELATED"/>
    <property type="match status" value="1"/>
</dbReference>
<protein>
    <recommendedName>
        <fullName evidence="2">diguanylate cyclase</fullName>
        <ecNumber evidence="2">2.7.7.65</ecNumber>
    </recommendedName>
</protein>
<evidence type="ECO:0000256" key="2">
    <source>
        <dbReference type="ARBA" id="ARBA00012528"/>
    </source>
</evidence>
<dbReference type="SUPFAM" id="SSF55073">
    <property type="entry name" value="Nucleotide cyclase"/>
    <property type="match status" value="1"/>
</dbReference>
<comment type="cofactor">
    <cofactor evidence="1">
        <name>Mg(2+)</name>
        <dbReference type="ChEBI" id="CHEBI:18420"/>
    </cofactor>
</comment>
<dbReference type="OrthoDB" id="9812260at2"/>
<sequence length="566" mass="64254">MSALRSEHISHRLWLAMLIIVFSVVLMSLPLILNNYRDYQKSSEVLLEIQSLKMVAELVNKVSRERAPANNVMSSVWNEHFKSQEALEKYRKDVDIHIQQTIDVLNETGFELAAQELQQQFIPTLILGRQAVDDYVAVPSKHRKMQQLDGAISAMFKAWDKSHDVLQHVIEQSKGKNSIFSSNYTLIFLLADLRDQAGRAASNIMAAVTFNETVPNENLARSLQTQRQAQYLWELVHIVQPEQDKTPEFQVLHQRVKTEFLDQALPLINELINESLKGQSYRMIGPQLTEAMLNKFTSVIDLQNYILEYSVHSAQIEQEYARKELIYAILILLVSLFTILLTMIYAKKWVFEPLILAREQLFALAQFEDRSVQVNKRKQGANIFDAIGRVQKKLQQREALEFQLKHVAHSDSLTGVANRFALDEYIKMLENQSAQFQQSCLIIIDIDNFKQVNDSYGHITGDLVIQAVAESLKESVKTSDLLVRYGGDEFLVLIENISIATALKIAEKIRKSVAKSDVFQPENFERIQVSISAGVAVGAGSWMGLLAKADEALFRAKAKGKNTVSS</sequence>
<dbReference type="RefSeq" id="WP_068885705.1">
    <property type="nucleotide sequence ID" value="NZ_CBCRUU010000011.1"/>
</dbReference>
<dbReference type="PROSITE" id="PS50887">
    <property type="entry name" value="GGDEF"/>
    <property type="match status" value="1"/>
</dbReference>
<feature type="transmembrane region" description="Helical" evidence="4">
    <location>
        <begin position="12"/>
        <end position="33"/>
    </location>
</feature>
<dbReference type="InterPro" id="IPR050469">
    <property type="entry name" value="Diguanylate_Cyclase"/>
</dbReference>
<feature type="domain" description="GGDEF" evidence="5">
    <location>
        <begin position="437"/>
        <end position="566"/>
    </location>
</feature>